<sequence length="247" mass="25965">MLKLRALHTLSALDGGNILADPLLRGLLVVPLVVALAVRGLLPLVLERVATLAEIELEWLFAPMAGYTVVTIAPMIAGAVVGFLLLDQRDDRTLTALRVTPLPLSAYLSYRLALPTCLALLVTMAALALAGGQGLGLGGAWLAAVASAPLAPLTALALVAFARNKLEGMALMKALSILLAAPLAGLFVALEGWGLLFMLLPTFWVAQATWALQAGTSAWGWIAGSWCVSGLLLVLLRGRFQRMLARA</sequence>
<protein>
    <submittedName>
        <fullName evidence="2">Uncharacterized protein</fullName>
    </submittedName>
</protein>
<proteinExistence type="predicted"/>
<keyword evidence="1" id="KW-0472">Membrane</keyword>
<comment type="caution">
    <text evidence="2">The sequence shown here is derived from an EMBL/GenBank/DDBJ whole genome shotgun (WGS) entry which is preliminary data.</text>
</comment>
<gene>
    <name evidence="2" type="ORF">EI684_14675</name>
</gene>
<feature type="transmembrane region" description="Helical" evidence="1">
    <location>
        <begin position="66"/>
        <end position="86"/>
    </location>
</feature>
<accession>A0A426TWC9</accession>
<dbReference type="Proteomes" id="UP000280307">
    <property type="component" value="Unassembled WGS sequence"/>
</dbReference>
<feature type="transmembrane region" description="Helical" evidence="1">
    <location>
        <begin position="218"/>
        <end position="236"/>
    </location>
</feature>
<dbReference type="EMBL" id="RSAS01000586">
    <property type="protein sequence ID" value="RRR69785.1"/>
    <property type="molecule type" value="Genomic_DNA"/>
</dbReference>
<feature type="transmembrane region" description="Helical" evidence="1">
    <location>
        <begin position="27"/>
        <end position="46"/>
    </location>
</feature>
<evidence type="ECO:0000313" key="3">
    <source>
        <dbReference type="Proteomes" id="UP000280307"/>
    </source>
</evidence>
<organism evidence="2 3">
    <name type="scientific">Candidatus Viridilinea halotolerans</name>
    <dbReference type="NCBI Taxonomy" id="2491704"/>
    <lineage>
        <taxon>Bacteria</taxon>
        <taxon>Bacillati</taxon>
        <taxon>Chloroflexota</taxon>
        <taxon>Chloroflexia</taxon>
        <taxon>Chloroflexales</taxon>
        <taxon>Chloroflexineae</taxon>
        <taxon>Oscillochloridaceae</taxon>
        <taxon>Candidatus Viridilinea</taxon>
    </lineage>
</organism>
<keyword evidence="1" id="KW-1133">Transmembrane helix</keyword>
<feature type="transmembrane region" description="Helical" evidence="1">
    <location>
        <begin position="174"/>
        <end position="198"/>
    </location>
</feature>
<feature type="transmembrane region" description="Helical" evidence="1">
    <location>
        <begin position="141"/>
        <end position="162"/>
    </location>
</feature>
<feature type="transmembrane region" description="Helical" evidence="1">
    <location>
        <begin position="107"/>
        <end position="129"/>
    </location>
</feature>
<evidence type="ECO:0000313" key="2">
    <source>
        <dbReference type="EMBL" id="RRR69785.1"/>
    </source>
</evidence>
<evidence type="ECO:0000256" key="1">
    <source>
        <dbReference type="SAM" id="Phobius"/>
    </source>
</evidence>
<reference evidence="2 3" key="1">
    <citation type="submission" date="2018-12" db="EMBL/GenBank/DDBJ databases">
        <title>Genome Sequence of Candidatus Viridilinea halotolerans isolated from saline sulfide-rich spring.</title>
        <authorList>
            <person name="Grouzdev D.S."/>
            <person name="Burganskaya E.I."/>
            <person name="Krutkina M.S."/>
            <person name="Sukhacheva M.V."/>
            <person name="Gorlenko V.M."/>
        </authorList>
    </citation>
    <scope>NUCLEOTIDE SEQUENCE [LARGE SCALE GENOMIC DNA]</scope>
    <source>
        <strain evidence="2">Chok-6</strain>
    </source>
</reference>
<dbReference type="AlphaFoldDB" id="A0A426TWC9"/>
<keyword evidence="1" id="KW-0812">Transmembrane</keyword>
<name>A0A426TWC9_9CHLR</name>